<gene>
    <name evidence="7" type="ORF">GCM10007901_31250</name>
</gene>
<dbReference type="InterPro" id="IPR036909">
    <property type="entry name" value="Cyt_c-like_dom_sf"/>
</dbReference>
<comment type="caution">
    <text evidence="7">The sequence shown here is derived from an EMBL/GenBank/DDBJ whole genome shotgun (WGS) entry which is preliminary data.</text>
</comment>
<feature type="signal peptide" evidence="5">
    <location>
        <begin position="1"/>
        <end position="32"/>
    </location>
</feature>
<feature type="domain" description="Cytochrome c" evidence="6">
    <location>
        <begin position="55"/>
        <end position="133"/>
    </location>
</feature>
<dbReference type="RefSeq" id="WP_284321879.1">
    <property type="nucleotide sequence ID" value="NZ_BSOB01000035.1"/>
</dbReference>
<dbReference type="InterPro" id="IPR011042">
    <property type="entry name" value="6-blade_b-propeller_TolB-like"/>
</dbReference>
<evidence type="ECO:0000313" key="8">
    <source>
        <dbReference type="Proteomes" id="UP001156670"/>
    </source>
</evidence>
<dbReference type="InterPro" id="IPR054539">
    <property type="entry name" value="Beta-prop_PDH"/>
</dbReference>
<accession>A0ABQ5XV09</accession>
<keyword evidence="2 4" id="KW-0479">Metal-binding</keyword>
<dbReference type="PROSITE" id="PS51007">
    <property type="entry name" value="CYTC"/>
    <property type="match status" value="1"/>
</dbReference>
<dbReference type="Pfam" id="PF13442">
    <property type="entry name" value="Cytochrome_CBB3"/>
    <property type="match status" value="1"/>
</dbReference>
<evidence type="ECO:0000256" key="1">
    <source>
        <dbReference type="ARBA" id="ARBA00022617"/>
    </source>
</evidence>
<proteinExistence type="predicted"/>
<dbReference type="SUPFAM" id="SSF50952">
    <property type="entry name" value="Soluble quinoprotein glucose dehydrogenase"/>
    <property type="match status" value="1"/>
</dbReference>
<evidence type="ECO:0000256" key="5">
    <source>
        <dbReference type="SAM" id="SignalP"/>
    </source>
</evidence>
<dbReference type="EMBL" id="BSOB01000035">
    <property type="protein sequence ID" value="GLQ94174.1"/>
    <property type="molecule type" value="Genomic_DNA"/>
</dbReference>
<dbReference type="InterPro" id="IPR011041">
    <property type="entry name" value="Quinoprot_gluc/sorb_DH_b-prop"/>
</dbReference>
<keyword evidence="8" id="KW-1185">Reference proteome</keyword>
<dbReference type="PANTHER" id="PTHR19328">
    <property type="entry name" value="HEDGEHOG-INTERACTING PROTEIN"/>
    <property type="match status" value="1"/>
</dbReference>
<dbReference type="SUPFAM" id="SSF46626">
    <property type="entry name" value="Cytochrome c"/>
    <property type="match status" value="1"/>
</dbReference>
<feature type="chain" id="PRO_5046776567" description="Cytochrome c domain-containing protein" evidence="5">
    <location>
        <begin position="33"/>
        <end position="553"/>
    </location>
</feature>
<evidence type="ECO:0000259" key="6">
    <source>
        <dbReference type="PROSITE" id="PS51007"/>
    </source>
</evidence>
<evidence type="ECO:0000256" key="2">
    <source>
        <dbReference type="ARBA" id="ARBA00022723"/>
    </source>
</evidence>
<keyword evidence="3 4" id="KW-0408">Iron</keyword>
<dbReference type="Pfam" id="PF22807">
    <property type="entry name" value="TrAA12"/>
    <property type="match status" value="2"/>
</dbReference>
<keyword evidence="5" id="KW-0732">Signal</keyword>
<protein>
    <recommendedName>
        <fullName evidence="6">Cytochrome c domain-containing protein</fullName>
    </recommendedName>
</protein>
<dbReference type="Proteomes" id="UP001156670">
    <property type="component" value="Unassembled WGS sequence"/>
</dbReference>
<sequence>MAKHSSVSSISSRVVCLAWAGCVGLLTTIVQAQETFHHVPSAAASVANPYHGQVDAIHAGGNSYATYCASCHGAAGQGAGNIPSLRQGPAQQTTEGALFWFITKGDVKDGMPSWAALPEQVRWQIVAYLKTLPSVKVVATQQTAMAGSPVHTPPPTPPFTDFRYEAPGVTRKITLADLPAPYATHSASNGPEMTSRPEGTLPIAPPGFKVNLYAEGLDTPRVIRTAPDGDIFLAESGSGQIRVYRGMTADGKPAQTSIFVANLDKPYGIAFYPTGPDPQWVYIGDTNAVLRFPYRNGDLKARGSAEHIADLPAGGHWTRDLAFSRDNKTLFVAVGSASNVDDPDTTPEEKHRANILAFDPDGSNMRVHAWGIRNPSGIAIDPKNGQLWTTVNERDGLGDNLVPDYITAVSEGGFYGWPWWYMGGHQDPRHKGKHPELQNKVITPDVILQPHNASLQITFYEASHFPSEYHGDLFAAEHGSWNKATRVGYEVIRIPRHHTSKASGEYQDFLTGFVLPDGRVWGRPVSLTTATDGSLLVTDDGSNSIWRVDYVGK</sequence>
<organism evidence="7 8">
    <name type="scientific">Dyella acidisoli</name>
    <dbReference type="NCBI Taxonomy" id="1867834"/>
    <lineage>
        <taxon>Bacteria</taxon>
        <taxon>Pseudomonadati</taxon>
        <taxon>Pseudomonadota</taxon>
        <taxon>Gammaproteobacteria</taxon>
        <taxon>Lysobacterales</taxon>
        <taxon>Rhodanobacteraceae</taxon>
        <taxon>Dyella</taxon>
    </lineage>
</organism>
<keyword evidence="1 4" id="KW-0349">Heme</keyword>
<dbReference type="Gene3D" id="1.10.760.10">
    <property type="entry name" value="Cytochrome c-like domain"/>
    <property type="match status" value="1"/>
</dbReference>
<evidence type="ECO:0000256" key="3">
    <source>
        <dbReference type="ARBA" id="ARBA00023004"/>
    </source>
</evidence>
<dbReference type="InterPro" id="IPR009056">
    <property type="entry name" value="Cyt_c-like_dom"/>
</dbReference>
<evidence type="ECO:0000313" key="7">
    <source>
        <dbReference type="EMBL" id="GLQ94174.1"/>
    </source>
</evidence>
<reference evidence="8" key="1">
    <citation type="journal article" date="2019" name="Int. J. Syst. Evol. Microbiol.">
        <title>The Global Catalogue of Microorganisms (GCM) 10K type strain sequencing project: providing services to taxonomists for standard genome sequencing and annotation.</title>
        <authorList>
            <consortium name="The Broad Institute Genomics Platform"/>
            <consortium name="The Broad Institute Genome Sequencing Center for Infectious Disease"/>
            <person name="Wu L."/>
            <person name="Ma J."/>
        </authorList>
    </citation>
    <scope>NUCLEOTIDE SEQUENCE [LARGE SCALE GENOMIC DNA]</scope>
    <source>
        <strain evidence="8">NBRC 111980</strain>
    </source>
</reference>
<name>A0ABQ5XV09_9GAMM</name>
<dbReference type="Gene3D" id="2.120.10.30">
    <property type="entry name" value="TolB, C-terminal domain"/>
    <property type="match status" value="1"/>
</dbReference>
<evidence type="ECO:0000256" key="4">
    <source>
        <dbReference type="PROSITE-ProRule" id="PRU00433"/>
    </source>
</evidence>
<dbReference type="PANTHER" id="PTHR19328:SF53">
    <property type="entry name" value="MEMBRANE PROTEIN"/>
    <property type="match status" value="1"/>
</dbReference>